<evidence type="ECO:0008006" key="11">
    <source>
        <dbReference type="Google" id="ProtNLM"/>
    </source>
</evidence>
<dbReference type="InterPro" id="IPR003819">
    <property type="entry name" value="TauD/TfdA-like"/>
</dbReference>
<dbReference type="GO" id="GO:0005739">
    <property type="term" value="C:mitochondrion"/>
    <property type="evidence" value="ECO:0007669"/>
    <property type="project" value="TreeGrafter"/>
</dbReference>
<evidence type="ECO:0000313" key="10">
    <source>
        <dbReference type="Proteomes" id="UP001219525"/>
    </source>
</evidence>
<dbReference type="InterPro" id="IPR038492">
    <property type="entry name" value="GBBH-like_N_sf"/>
</dbReference>
<name>A0AAD6VDF2_9AGAR</name>
<dbReference type="PANTHER" id="PTHR10696">
    <property type="entry name" value="GAMMA-BUTYROBETAINE HYDROXYLASE-RELATED"/>
    <property type="match status" value="1"/>
</dbReference>
<dbReference type="Pfam" id="PF06155">
    <property type="entry name" value="GBBH-like_N"/>
    <property type="match status" value="1"/>
</dbReference>
<dbReference type="AlphaFoldDB" id="A0AAD6VDF2"/>
<feature type="domain" description="Gamma-butyrobetaine hydroxylase-like N-terminal" evidence="8">
    <location>
        <begin position="48"/>
        <end position="114"/>
    </location>
</feature>
<reference evidence="9" key="1">
    <citation type="submission" date="2023-03" db="EMBL/GenBank/DDBJ databases">
        <title>Massive genome expansion in bonnet fungi (Mycena s.s.) driven by repeated elements and novel gene families across ecological guilds.</title>
        <authorList>
            <consortium name="Lawrence Berkeley National Laboratory"/>
            <person name="Harder C.B."/>
            <person name="Miyauchi S."/>
            <person name="Viragh M."/>
            <person name="Kuo A."/>
            <person name="Thoen E."/>
            <person name="Andreopoulos B."/>
            <person name="Lu D."/>
            <person name="Skrede I."/>
            <person name="Drula E."/>
            <person name="Henrissat B."/>
            <person name="Morin E."/>
            <person name="Kohler A."/>
            <person name="Barry K."/>
            <person name="LaButti K."/>
            <person name="Morin E."/>
            <person name="Salamov A."/>
            <person name="Lipzen A."/>
            <person name="Mereny Z."/>
            <person name="Hegedus B."/>
            <person name="Baldrian P."/>
            <person name="Stursova M."/>
            <person name="Weitz H."/>
            <person name="Taylor A."/>
            <person name="Grigoriev I.V."/>
            <person name="Nagy L.G."/>
            <person name="Martin F."/>
            <person name="Kauserud H."/>
        </authorList>
    </citation>
    <scope>NUCLEOTIDE SEQUENCE</scope>
    <source>
        <strain evidence="9">9144</strain>
    </source>
</reference>
<evidence type="ECO:0000313" key="9">
    <source>
        <dbReference type="EMBL" id="KAJ7206510.1"/>
    </source>
</evidence>
<keyword evidence="6" id="KW-0408">Iron</keyword>
<comment type="cofactor">
    <cofactor evidence="1">
        <name>Fe(2+)</name>
        <dbReference type="ChEBI" id="CHEBI:29033"/>
    </cofactor>
</comment>
<proteinExistence type="inferred from homology"/>
<keyword evidence="4" id="KW-0223">Dioxygenase</keyword>
<dbReference type="InterPro" id="IPR042098">
    <property type="entry name" value="TauD-like_sf"/>
</dbReference>
<evidence type="ECO:0000256" key="2">
    <source>
        <dbReference type="ARBA" id="ARBA00008654"/>
    </source>
</evidence>
<feature type="domain" description="TauD/TfdA-like" evidence="7">
    <location>
        <begin position="156"/>
        <end position="395"/>
    </location>
</feature>
<evidence type="ECO:0000259" key="8">
    <source>
        <dbReference type="Pfam" id="PF06155"/>
    </source>
</evidence>
<keyword evidence="3" id="KW-0479">Metal-binding</keyword>
<dbReference type="Gene3D" id="3.30.2020.30">
    <property type="match status" value="1"/>
</dbReference>
<comment type="similarity">
    <text evidence="2">Belongs to the gamma-BBH/TMLD family.</text>
</comment>
<evidence type="ECO:0000256" key="5">
    <source>
        <dbReference type="ARBA" id="ARBA00023002"/>
    </source>
</evidence>
<dbReference type="SUPFAM" id="SSF51197">
    <property type="entry name" value="Clavaminate synthase-like"/>
    <property type="match status" value="1"/>
</dbReference>
<dbReference type="InterPro" id="IPR050411">
    <property type="entry name" value="AlphaKG_dependent_hydroxylases"/>
</dbReference>
<gene>
    <name evidence="9" type="ORF">GGX14DRAFT_637395</name>
</gene>
<dbReference type="PANTHER" id="PTHR10696:SF25">
    <property type="entry name" value="OXIDOREDUCTASE AIM17-RELATED"/>
    <property type="match status" value="1"/>
</dbReference>
<dbReference type="GO" id="GO:0046872">
    <property type="term" value="F:metal ion binding"/>
    <property type="evidence" value="ECO:0007669"/>
    <property type="project" value="UniProtKB-KW"/>
</dbReference>
<dbReference type="GO" id="GO:0016706">
    <property type="term" value="F:2-oxoglutarate-dependent dioxygenase activity"/>
    <property type="evidence" value="ECO:0007669"/>
    <property type="project" value="UniProtKB-ARBA"/>
</dbReference>
<evidence type="ECO:0000256" key="4">
    <source>
        <dbReference type="ARBA" id="ARBA00022964"/>
    </source>
</evidence>
<keyword evidence="10" id="KW-1185">Reference proteome</keyword>
<dbReference type="CDD" id="cd00250">
    <property type="entry name" value="CAS_like"/>
    <property type="match status" value="1"/>
</dbReference>
<evidence type="ECO:0000256" key="6">
    <source>
        <dbReference type="ARBA" id="ARBA00023004"/>
    </source>
</evidence>
<accession>A0AAD6VDF2</accession>
<evidence type="ECO:0000259" key="7">
    <source>
        <dbReference type="Pfam" id="PF02668"/>
    </source>
</evidence>
<dbReference type="Proteomes" id="UP001219525">
    <property type="component" value="Unassembled WGS sequence"/>
</dbReference>
<comment type="caution">
    <text evidence="9">The sequence shown here is derived from an EMBL/GenBank/DDBJ whole genome shotgun (WGS) entry which is preliminary data.</text>
</comment>
<dbReference type="InterPro" id="IPR010376">
    <property type="entry name" value="GBBH-like_N"/>
</dbReference>
<sequence length="412" mass="46338">MMSLSRWISCGSRLRARISKGPFQEHHRRQWSSIARTQDALVIDALGASFPFVWLRDSCLSPKCIHPSTSQKLHRSSDIPRDVRPAEDGVALSHDGLHIRWADGHSSFFPREFLHRHSSRERLAAFHADVQERPWGAAEISRNPNLFVAYAALQSPAGLRTAIDQLCADGLLFVSGVPHRETAHATCELRRLAETFSHVRETFYGQVWDVVSLRNSRNIAYTNLDLGLHMDLLYFKNPPKYQILHCLRNRVDGGTSIFVDAFHAAAALREQDPALFDVLANTPVPFHYINDGHHLHCAHPTIELSAGGGVEQINYSPPFQAPLLLDTPPAFYGALAKFAALVGDSARTYQYTLKEGDAVVFDNRRVLHARTAFTDREGEERSGNGEPNRWLKGCYFESDVLLDRGRMLRKGL</sequence>
<keyword evidence="5" id="KW-0560">Oxidoreductase</keyword>
<dbReference type="GO" id="GO:0045329">
    <property type="term" value="P:carnitine biosynthetic process"/>
    <property type="evidence" value="ECO:0007669"/>
    <property type="project" value="TreeGrafter"/>
</dbReference>
<protein>
    <recommendedName>
        <fullName evidence="11">Gamma-butyrobetaine dioxygenase</fullName>
    </recommendedName>
</protein>
<evidence type="ECO:0000256" key="1">
    <source>
        <dbReference type="ARBA" id="ARBA00001954"/>
    </source>
</evidence>
<dbReference type="Pfam" id="PF02668">
    <property type="entry name" value="TauD"/>
    <property type="match status" value="1"/>
</dbReference>
<dbReference type="EMBL" id="JARJCW010000039">
    <property type="protein sequence ID" value="KAJ7206510.1"/>
    <property type="molecule type" value="Genomic_DNA"/>
</dbReference>
<organism evidence="9 10">
    <name type="scientific">Mycena pura</name>
    <dbReference type="NCBI Taxonomy" id="153505"/>
    <lineage>
        <taxon>Eukaryota</taxon>
        <taxon>Fungi</taxon>
        <taxon>Dikarya</taxon>
        <taxon>Basidiomycota</taxon>
        <taxon>Agaricomycotina</taxon>
        <taxon>Agaricomycetes</taxon>
        <taxon>Agaricomycetidae</taxon>
        <taxon>Agaricales</taxon>
        <taxon>Marasmiineae</taxon>
        <taxon>Mycenaceae</taxon>
        <taxon>Mycena</taxon>
    </lineage>
</organism>
<evidence type="ECO:0000256" key="3">
    <source>
        <dbReference type="ARBA" id="ARBA00022723"/>
    </source>
</evidence>
<dbReference type="Gene3D" id="3.60.130.10">
    <property type="entry name" value="Clavaminate synthase-like"/>
    <property type="match status" value="1"/>
</dbReference>